<dbReference type="HOGENOM" id="CLU_1813536_0_0_6"/>
<reference evidence="2 3" key="1">
    <citation type="journal article" date="2011" name="J. Bacteriol.">
        <title>Complete Genome Sequence of the Aerobic Marine Methanotroph Methylomonas methanica MC09.</title>
        <authorList>
            <person name="Boden R."/>
            <person name="Cunliffe M."/>
            <person name="Scanlan J."/>
            <person name="Moussard H."/>
            <person name="Kits K.D."/>
            <person name="Klotz M.G."/>
            <person name="Jetten M.S."/>
            <person name="Vuilleumier S."/>
            <person name="Han J."/>
            <person name="Peters L."/>
            <person name="Mikhailova N."/>
            <person name="Teshima H."/>
            <person name="Tapia R."/>
            <person name="Kyrpides N."/>
            <person name="Ivanova N."/>
            <person name="Pagani I."/>
            <person name="Cheng J.F."/>
            <person name="Goodwin L."/>
            <person name="Han C."/>
            <person name="Hauser L."/>
            <person name="Land M.L."/>
            <person name="Lapidus A."/>
            <person name="Lucas S."/>
            <person name="Pitluck S."/>
            <person name="Woyke T."/>
            <person name="Stein L."/>
            <person name="Murrell J.C."/>
        </authorList>
    </citation>
    <scope>NUCLEOTIDE SEQUENCE [LARGE SCALE GENOMIC DNA]</scope>
    <source>
        <strain evidence="2 3">MC09</strain>
    </source>
</reference>
<feature type="chain" id="PRO_5003396738" description="Lipoprotein" evidence="1">
    <location>
        <begin position="20"/>
        <end position="144"/>
    </location>
</feature>
<protein>
    <recommendedName>
        <fullName evidence="4">Lipoprotein</fullName>
    </recommendedName>
</protein>
<sequence>MMKASRGFLAFSLCLLLNACGNANQINGRSMNTAHQSVAIIKKHLPANQQVEFEVAYWALRKQIKNDAEFLSTIDQKTSADIIELGKAGFAKDKAAGVPELAAYDNWEQMIVSQIGQREEQDRSAIDPKDKKGYPRVDYKMHAM</sequence>
<proteinExistence type="predicted"/>
<feature type="signal peptide" evidence="1">
    <location>
        <begin position="1"/>
        <end position="19"/>
    </location>
</feature>
<name>G0A0T2_METMM</name>
<keyword evidence="1" id="KW-0732">Signal</keyword>
<dbReference type="EMBL" id="CP002738">
    <property type="protein sequence ID" value="AEG00017.1"/>
    <property type="molecule type" value="Genomic_DNA"/>
</dbReference>
<reference key="2">
    <citation type="submission" date="2011-05" db="EMBL/GenBank/DDBJ databases">
        <title>Complete genome sequence of the aerobic marine methanotroph Methylomonas methanica MC09.</title>
        <authorList>
            <person name="Boden R."/>
            <person name="Cunliffe M."/>
            <person name="Scanlan J."/>
            <person name="Moussard H."/>
            <person name="Kits K.D."/>
            <person name="Klotz M."/>
            <person name="Jetten M."/>
            <person name="Vuilleumier S."/>
            <person name="Han J."/>
            <person name="Peters L."/>
            <person name="Mikhailova N."/>
            <person name="Teshima H."/>
            <person name="Tapia R."/>
            <person name="Kyrpides N."/>
            <person name="Ivanova N."/>
            <person name="Pagani I."/>
            <person name="Cheng J.-F."/>
            <person name="Goodwin L."/>
            <person name="Han C."/>
            <person name="Hauser L."/>
            <person name="Land M."/>
            <person name="Lapidus A."/>
            <person name="Lucas S."/>
            <person name="Pitluck S."/>
            <person name="Woyke T."/>
            <person name="Stein L.Y."/>
            <person name="Murrell C."/>
        </authorList>
    </citation>
    <scope>NUCLEOTIDE SEQUENCE</scope>
    <source>
        <strain>MC09</strain>
    </source>
</reference>
<dbReference type="RefSeq" id="WP_013818270.1">
    <property type="nucleotide sequence ID" value="NC_015572.1"/>
</dbReference>
<dbReference type="STRING" id="857087.Metme_1598"/>
<dbReference type="KEGG" id="mmt:Metme_1598"/>
<evidence type="ECO:0000256" key="1">
    <source>
        <dbReference type="SAM" id="SignalP"/>
    </source>
</evidence>
<accession>G0A0T2</accession>
<keyword evidence="3" id="KW-1185">Reference proteome</keyword>
<gene>
    <name evidence="2" type="ordered locus">Metme_1598</name>
</gene>
<evidence type="ECO:0008006" key="4">
    <source>
        <dbReference type="Google" id="ProtNLM"/>
    </source>
</evidence>
<dbReference type="AlphaFoldDB" id="G0A0T2"/>
<organism evidence="2 3">
    <name type="scientific">Methylomonas methanica (strain DSM 25384 / MC09)</name>
    <dbReference type="NCBI Taxonomy" id="857087"/>
    <lineage>
        <taxon>Bacteria</taxon>
        <taxon>Pseudomonadati</taxon>
        <taxon>Pseudomonadota</taxon>
        <taxon>Gammaproteobacteria</taxon>
        <taxon>Methylococcales</taxon>
        <taxon>Methylococcaceae</taxon>
        <taxon>Methylomonas</taxon>
    </lineage>
</organism>
<dbReference type="eggNOG" id="ENOG502ZICC">
    <property type="taxonomic scope" value="Bacteria"/>
</dbReference>
<evidence type="ECO:0000313" key="3">
    <source>
        <dbReference type="Proteomes" id="UP000008888"/>
    </source>
</evidence>
<dbReference type="Proteomes" id="UP000008888">
    <property type="component" value="Chromosome"/>
</dbReference>
<reference evidence="3" key="3">
    <citation type="submission" date="2011-05" db="EMBL/GenBank/DDBJ databases">
        <title>Complete sequence of Methylomonas methanica MC09.</title>
        <authorList>
            <consortium name="US DOE Joint Genome Institute"/>
            <person name="Lucas S."/>
            <person name="Han J."/>
            <person name="Lapidus A."/>
            <person name="Cheng J.-F."/>
            <person name="Goodwin L."/>
            <person name="Pitluck S."/>
            <person name="Peters L."/>
            <person name="Mikhailova N."/>
            <person name="Teshima H."/>
            <person name="Han C."/>
            <person name="Tapia R."/>
            <person name="Land M."/>
            <person name="Hauser L."/>
            <person name="Kyrpides N."/>
            <person name="Ivanova N."/>
            <person name="Pagani I."/>
            <person name="Stein L."/>
            <person name="Woyke T."/>
        </authorList>
    </citation>
    <scope>NUCLEOTIDE SEQUENCE [LARGE SCALE GENOMIC DNA]</scope>
    <source>
        <strain evidence="3">MC09</strain>
    </source>
</reference>
<evidence type="ECO:0000313" key="2">
    <source>
        <dbReference type="EMBL" id="AEG00017.1"/>
    </source>
</evidence>